<reference evidence="1 2" key="2">
    <citation type="submission" date="2018-11" db="EMBL/GenBank/DDBJ databases">
        <authorList>
            <consortium name="Pathogen Informatics"/>
        </authorList>
    </citation>
    <scope>NUCLEOTIDE SEQUENCE [LARGE SCALE GENOMIC DNA]</scope>
</reference>
<dbReference type="Proteomes" id="UP000278627">
    <property type="component" value="Unassembled WGS sequence"/>
</dbReference>
<reference evidence="3" key="1">
    <citation type="submission" date="2017-02" db="UniProtKB">
        <authorList>
            <consortium name="WormBaseParasite"/>
        </authorList>
    </citation>
    <scope>IDENTIFICATION</scope>
</reference>
<dbReference type="EMBL" id="UZAD01013263">
    <property type="protein sequence ID" value="VDN93192.1"/>
    <property type="molecule type" value="Genomic_DNA"/>
</dbReference>
<evidence type="ECO:0000313" key="2">
    <source>
        <dbReference type="Proteomes" id="UP000278627"/>
    </source>
</evidence>
<evidence type="ECO:0000313" key="1">
    <source>
        <dbReference type="EMBL" id="VDN93192.1"/>
    </source>
</evidence>
<proteinExistence type="predicted"/>
<name>A0A0N4TTH8_BRUPA</name>
<gene>
    <name evidence="1" type="ORF">BPAG_LOCUS12006</name>
</gene>
<protein>
    <submittedName>
        <fullName evidence="3">RuBisCO chaperone RbcX</fullName>
    </submittedName>
</protein>
<accession>A0A0N4TTH8</accession>
<dbReference type="WBParaSite" id="BPAG_0001204401-mRNA-1">
    <property type="protein sequence ID" value="BPAG_0001204401-mRNA-1"/>
    <property type="gene ID" value="BPAG_0001204401"/>
</dbReference>
<evidence type="ECO:0000313" key="3">
    <source>
        <dbReference type="WBParaSite" id="BPAG_0001204401-mRNA-1"/>
    </source>
</evidence>
<sequence length="35" mass="4098">MSNQKKEVEKKVVETMSATIFHSYHYSKLLVTLNI</sequence>
<organism evidence="3">
    <name type="scientific">Brugia pahangi</name>
    <name type="common">Filarial nematode worm</name>
    <dbReference type="NCBI Taxonomy" id="6280"/>
    <lineage>
        <taxon>Eukaryota</taxon>
        <taxon>Metazoa</taxon>
        <taxon>Ecdysozoa</taxon>
        <taxon>Nematoda</taxon>
        <taxon>Chromadorea</taxon>
        <taxon>Rhabditida</taxon>
        <taxon>Spirurina</taxon>
        <taxon>Spiruromorpha</taxon>
        <taxon>Filarioidea</taxon>
        <taxon>Onchocercidae</taxon>
        <taxon>Brugia</taxon>
    </lineage>
</organism>
<dbReference type="AlphaFoldDB" id="A0A0N4TTH8"/>
<keyword evidence="2" id="KW-1185">Reference proteome</keyword>